<sequence length="102" mass="11887">MAIYEFKVEEVNRDGYIAWDAIEESTGNRIALNTSGKHSTGSYPEIGKYLEDTYGINVELEYQEDTADVFDQGKQEWRFVRGTDEIVVKDILRTVFRIAWER</sequence>
<evidence type="ECO:0000313" key="2">
    <source>
        <dbReference type="Proteomes" id="UP000287823"/>
    </source>
</evidence>
<evidence type="ECO:0000313" key="1">
    <source>
        <dbReference type="EMBL" id="RUO29545.1"/>
    </source>
</evidence>
<dbReference type="Proteomes" id="UP000287823">
    <property type="component" value="Unassembled WGS sequence"/>
</dbReference>
<comment type="caution">
    <text evidence="1">The sequence shown here is derived from an EMBL/GenBank/DDBJ whole genome shotgun (WGS) entry which is preliminary data.</text>
</comment>
<reference evidence="1 2" key="1">
    <citation type="journal article" date="2011" name="Front. Microbiol.">
        <title>Genomic signatures of strain selection and enhancement in Bacillus atrophaeus var. globigii, a historical biowarfare simulant.</title>
        <authorList>
            <person name="Gibbons H.S."/>
            <person name="Broomall S.M."/>
            <person name="McNew L.A."/>
            <person name="Daligault H."/>
            <person name="Chapman C."/>
            <person name="Bruce D."/>
            <person name="Karavis M."/>
            <person name="Krepps M."/>
            <person name="McGregor P.A."/>
            <person name="Hong C."/>
            <person name="Park K.H."/>
            <person name="Akmal A."/>
            <person name="Feldman A."/>
            <person name="Lin J.S."/>
            <person name="Chang W.E."/>
            <person name="Higgs B.W."/>
            <person name="Demirev P."/>
            <person name="Lindquist J."/>
            <person name="Liem A."/>
            <person name="Fochler E."/>
            <person name="Read T.D."/>
            <person name="Tapia R."/>
            <person name="Johnson S."/>
            <person name="Bishop-Lilly K.A."/>
            <person name="Detter C."/>
            <person name="Han C."/>
            <person name="Sozhamannan S."/>
            <person name="Rosenzweig C.N."/>
            <person name="Skowronski E.W."/>
        </authorList>
    </citation>
    <scope>NUCLEOTIDE SEQUENCE [LARGE SCALE GENOMIC DNA]</scope>
    <source>
        <strain evidence="1 2">Y4G10-17</strain>
    </source>
</reference>
<proteinExistence type="predicted"/>
<dbReference type="RefSeq" id="WP_126799920.1">
    <property type="nucleotide sequence ID" value="NZ_PIPO01000007.1"/>
</dbReference>
<dbReference type="AlphaFoldDB" id="A0A432WC30"/>
<organism evidence="1 2">
    <name type="scientific">Aliidiomarina soli</name>
    <dbReference type="NCBI Taxonomy" id="1928574"/>
    <lineage>
        <taxon>Bacteria</taxon>
        <taxon>Pseudomonadati</taxon>
        <taxon>Pseudomonadota</taxon>
        <taxon>Gammaproteobacteria</taxon>
        <taxon>Alteromonadales</taxon>
        <taxon>Idiomarinaceae</taxon>
        <taxon>Aliidiomarina</taxon>
    </lineage>
</organism>
<name>A0A432WC30_9GAMM</name>
<keyword evidence="2" id="KW-1185">Reference proteome</keyword>
<protein>
    <submittedName>
        <fullName evidence="1">Uncharacterized protein</fullName>
    </submittedName>
</protein>
<gene>
    <name evidence="1" type="ORF">CWE14_13865</name>
</gene>
<accession>A0A432WC30</accession>
<dbReference type="EMBL" id="PIPO01000007">
    <property type="protein sequence ID" value="RUO29545.1"/>
    <property type="molecule type" value="Genomic_DNA"/>
</dbReference>